<evidence type="ECO:0000313" key="5">
    <source>
        <dbReference type="Proteomes" id="UP000288859"/>
    </source>
</evidence>
<feature type="transmembrane region" description="Helical" evidence="3">
    <location>
        <begin position="175"/>
        <end position="195"/>
    </location>
</feature>
<dbReference type="Pfam" id="PF07690">
    <property type="entry name" value="MFS_1"/>
    <property type="match status" value="1"/>
</dbReference>
<feature type="transmembrane region" description="Helical" evidence="3">
    <location>
        <begin position="520"/>
        <end position="541"/>
    </location>
</feature>
<dbReference type="VEuPathDB" id="FungiDB:PV10_04287"/>
<dbReference type="GO" id="GO:0022857">
    <property type="term" value="F:transmembrane transporter activity"/>
    <property type="evidence" value="ECO:0007669"/>
    <property type="project" value="InterPro"/>
</dbReference>
<evidence type="ECO:0000256" key="2">
    <source>
        <dbReference type="SAM" id="MobiDB-lite"/>
    </source>
</evidence>
<sequence>MSLIQHVSSVEGVDQEPLEEFGHTLERQQSHHTLSYDPIPSGPEGFQDKLEAQAAYEVSQLKRIAQIIVAVITCVTASGIVFGFDALKTILAEEDVYREKCTEDELRRDVRLCYAQDQALNLTFVIASVTTNVSALLVGGILDRYGPRLCGLISSVLIALGSLSMAFASSLPFDAYMAASFLLALGGTFTFVPSFHLANAFPRYQGLILALITGAFDASASIFLIFRLVYRRTEGSFNIRSFFLLFLLVPIFIFVTQLTLMPARSYETRTELTSKVELASDPTQDVHDSDDEFDNAADLMRVRTERAVRRRQSIASINELLGDQAQRDQYEKKEDAIHNTSGVWGVLHGVPASQQLLSPWFLLMMLFTVLQMMRFNFFIATIWSQYVFMLNSEEAATKVIEFFDVALPVGGVATVPFIGALLDHSSTVAVLNLLVLLSTVIGILGAVPTYWAAYSNVVLFCIFRPLYYSAMSDYAAKVFGYATFGTVYGTIICLSGIFTFTQSGLQAMLHHTFEDDPEPINLGLATAGLGLGIALVMYVDIKGRAMERERISKANFGDRSVRDVAPVFRNLTPNLTGDDSERQALLSRDGGRPRMPYNLSTVQERAES</sequence>
<gene>
    <name evidence="4" type="ORF">B0A52_04866</name>
</gene>
<comment type="subcellular location">
    <subcellularLocation>
        <location evidence="1">Membrane</location>
        <topology evidence="1">Multi-pass membrane protein</topology>
    </subcellularLocation>
</comment>
<evidence type="ECO:0000256" key="1">
    <source>
        <dbReference type="ARBA" id="ARBA00004141"/>
    </source>
</evidence>
<comment type="caution">
    <text evidence="4">The sequence shown here is derived from an EMBL/GenBank/DDBJ whole genome shotgun (WGS) entry which is preliminary data.</text>
</comment>
<dbReference type="Proteomes" id="UP000288859">
    <property type="component" value="Unassembled WGS sequence"/>
</dbReference>
<dbReference type="AlphaFoldDB" id="A0A438N6P0"/>
<feature type="transmembrane region" description="Helical" evidence="3">
    <location>
        <begin position="360"/>
        <end position="382"/>
    </location>
</feature>
<dbReference type="InterPro" id="IPR052599">
    <property type="entry name" value="SLC43A_AATransporter"/>
</dbReference>
<feature type="transmembrane region" description="Helical" evidence="3">
    <location>
        <begin position="64"/>
        <end position="84"/>
    </location>
</feature>
<dbReference type="EMBL" id="NAJM01000018">
    <property type="protein sequence ID" value="RVX71292.1"/>
    <property type="molecule type" value="Genomic_DNA"/>
</dbReference>
<feature type="compositionally biased region" description="Polar residues" evidence="2">
    <location>
        <begin position="598"/>
        <end position="608"/>
    </location>
</feature>
<reference evidence="4 5" key="1">
    <citation type="submission" date="2017-03" db="EMBL/GenBank/DDBJ databases">
        <title>Genomes of endolithic fungi from Antarctica.</title>
        <authorList>
            <person name="Coleine C."/>
            <person name="Masonjones S."/>
            <person name="Stajich J.E."/>
        </authorList>
    </citation>
    <scope>NUCLEOTIDE SEQUENCE [LARGE SCALE GENOMIC DNA]</scope>
    <source>
        <strain evidence="4 5">CCFEE 6314</strain>
    </source>
</reference>
<organism evidence="4 5">
    <name type="scientific">Exophiala mesophila</name>
    <name type="common">Black yeast-like fungus</name>
    <dbReference type="NCBI Taxonomy" id="212818"/>
    <lineage>
        <taxon>Eukaryota</taxon>
        <taxon>Fungi</taxon>
        <taxon>Dikarya</taxon>
        <taxon>Ascomycota</taxon>
        <taxon>Pezizomycotina</taxon>
        <taxon>Eurotiomycetes</taxon>
        <taxon>Chaetothyriomycetidae</taxon>
        <taxon>Chaetothyriales</taxon>
        <taxon>Herpotrichiellaceae</taxon>
        <taxon>Exophiala</taxon>
    </lineage>
</organism>
<dbReference type="OrthoDB" id="330047at2759"/>
<dbReference type="InterPro" id="IPR036259">
    <property type="entry name" value="MFS_trans_sf"/>
</dbReference>
<evidence type="ECO:0000256" key="3">
    <source>
        <dbReference type="SAM" id="Phobius"/>
    </source>
</evidence>
<keyword evidence="3" id="KW-0812">Transmembrane</keyword>
<feature type="transmembrane region" description="Helical" evidence="3">
    <location>
        <begin position="207"/>
        <end position="230"/>
    </location>
</feature>
<feature type="transmembrane region" description="Helical" evidence="3">
    <location>
        <begin position="119"/>
        <end position="142"/>
    </location>
</feature>
<evidence type="ECO:0008006" key="6">
    <source>
        <dbReference type="Google" id="ProtNLM"/>
    </source>
</evidence>
<feature type="transmembrane region" description="Helical" evidence="3">
    <location>
        <begin position="429"/>
        <end position="447"/>
    </location>
</feature>
<name>A0A438N6P0_EXOME</name>
<proteinExistence type="predicted"/>
<keyword evidence="3" id="KW-0472">Membrane</keyword>
<dbReference type="GO" id="GO:0000329">
    <property type="term" value="C:fungal-type vacuole membrane"/>
    <property type="evidence" value="ECO:0007669"/>
    <property type="project" value="TreeGrafter"/>
</dbReference>
<feature type="region of interest" description="Disordered" evidence="2">
    <location>
        <begin position="579"/>
        <end position="608"/>
    </location>
</feature>
<dbReference type="PANTHER" id="PTHR20772">
    <property type="entry name" value="PROTEIN FMP42"/>
    <property type="match status" value="1"/>
</dbReference>
<accession>A0A438N6P0</accession>
<dbReference type="PANTHER" id="PTHR20772:SF4">
    <property type="entry name" value="HYPOTHETICAL AMINO ACID TRANSPORTER (EUROFUNG)"/>
    <property type="match status" value="1"/>
</dbReference>
<dbReference type="SUPFAM" id="SSF103473">
    <property type="entry name" value="MFS general substrate transporter"/>
    <property type="match status" value="1"/>
</dbReference>
<protein>
    <recommendedName>
        <fullName evidence="6">Major facilitator superfamily (MFS) profile domain-containing protein</fullName>
    </recommendedName>
</protein>
<dbReference type="InterPro" id="IPR011701">
    <property type="entry name" value="MFS"/>
</dbReference>
<feature type="transmembrane region" description="Helical" evidence="3">
    <location>
        <begin position="149"/>
        <end position="169"/>
    </location>
</feature>
<dbReference type="Gene3D" id="1.20.1250.20">
    <property type="entry name" value="MFS general substrate transporter like domains"/>
    <property type="match status" value="1"/>
</dbReference>
<evidence type="ECO:0000313" key="4">
    <source>
        <dbReference type="EMBL" id="RVX71292.1"/>
    </source>
</evidence>
<feature type="transmembrane region" description="Helical" evidence="3">
    <location>
        <begin position="242"/>
        <end position="260"/>
    </location>
</feature>
<keyword evidence="3" id="KW-1133">Transmembrane helix</keyword>
<feature type="transmembrane region" description="Helical" evidence="3">
    <location>
        <begin position="478"/>
        <end position="500"/>
    </location>
</feature>
<feature type="transmembrane region" description="Helical" evidence="3">
    <location>
        <begin position="402"/>
        <end position="422"/>
    </location>
</feature>